<comment type="caution">
    <text evidence="3">The sequence shown here is derived from an EMBL/GenBank/DDBJ whole genome shotgun (WGS) entry which is preliminary data.</text>
</comment>
<dbReference type="Proteomes" id="UP000636800">
    <property type="component" value="Unassembled WGS sequence"/>
</dbReference>
<dbReference type="InterPro" id="IPR036890">
    <property type="entry name" value="HATPase_C_sf"/>
</dbReference>
<evidence type="ECO:0000313" key="4">
    <source>
        <dbReference type="Proteomes" id="UP000636800"/>
    </source>
</evidence>
<feature type="domain" description="Protein NO VEIN C-terminal" evidence="1">
    <location>
        <begin position="1304"/>
        <end position="1389"/>
    </location>
</feature>
<dbReference type="OrthoDB" id="427480at2759"/>
<dbReference type="PANTHER" id="PTHR32387:SF0">
    <property type="entry name" value="PROTEIN NO VEIN"/>
    <property type="match status" value="1"/>
</dbReference>
<evidence type="ECO:0008006" key="5">
    <source>
        <dbReference type="Google" id="ProtNLM"/>
    </source>
</evidence>
<dbReference type="GO" id="GO:0005634">
    <property type="term" value="C:nucleus"/>
    <property type="evidence" value="ECO:0007669"/>
    <property type="project" value="TreeGrafter"/>
</dbReference>
<keyword evidence="4" id="KW-1185">Reference proteome</keyword>
<dbReference type="InterPro" id="IPR052957">
    <property type="entry name" value="Auxin_embryo_med"/>
</dbReference>
<sequence>MLGSLYDTLQALSEKEMERNCAVSAETIDVRPEVEDSFATIANEFCYSVPVDDIIKKIKAYFENDRITQIRDKHSSILPHEMHDFLNKELLQSFSIELGIMLSQAEANLMAKGDASNVLFSLLRKQFPTACFHFVGEDLNKYVGDLINRYKESEEKWHRICCHAKKVLMENGENITGIPQQTVRRSSKEATDCLKKAPMLSDLQQTDERMMLHEIGLSLGLTEWVMDYHEFSSFTVVDLSKKPDTFDELSLRAVPAILQIDNNCDSSSEIDLKGIVFQDSHFILELVQNADDNIYPGNVEPELVFILQETGIVVLNNECGFSADNIRALCDIGNSTKKGSVGGYIGKKGIGFKSVFSVTDAPEIHSNGFHVKFDITEGQIGFVLPTVVPPCDLSCSIFRTDVESTEISVAFTLLESLDGEYNPCLHYQPVFAFLPLRNYGLKFILQGDFVLPSSREEKCPGKAVNIYMSFVPLVGRFTDSSSRLSHMITSLLRLSKCLLQESSDLTWILPCRALGCQSERTEIILELQKKPVLLTNRGYSCPLTEPVHFGKEYGNPLDIAMLLDVVDISWVVVDPCYLKHPVTQLEPSGLLKWRSFLLDLGVTDFVKVTCNEKNANIISEAAMIDSSINLTASYVRDWESPELVNLLSIFSSKGYRAKCMFLLEVLDKLWDDVYHSQALSFIISKSDGTKKPIVSSFMKCIQKFSWIPSTLDKELHQPESVFYDCEQVQSILGIKGPYACPQVNSKLLVKDIGFKVEVSIDDAVEVLRQWRVSGSPFVGCTAQMLKFYTFIANGIASSSLKVIQELISDRFHICSILSSCKHIDSVSGMFILAKEAYWQDPTGCVDRMNELINLRTPIQEENNILCPALAYVYPGLHDFFVNVCGVPSTPPICSYYQILVQLSAIALPSHVAHEVFCVMVRWASELKNGLLSLDQISELKDKLLKLENTVIPTEQDKWVSLHPSFGLLSWSDDDHLKKQFKHNDGISLIMFGDLSIEEKALLSGEVVSREAIFYGSEDNMDKVSLLNWVIPYAQRYLYQLHRDIYLELKQLGFEKINQLQVVIVSELFYKFTLKGHDCASKRRIECNCLLQGNVLYATRTTDAHSMYLELSRFFFKGSSDLHFANFLHMVTTMADSSSTSEQIEYFILHSQKIPKLPNEEPIWSLSSISNIADHKSSNTDLILSSDLEKVSTSKAAHCKAGSGTNWPPTSWKNAPDFHYSQTRNPANHALGRRGKAWAMGKWGFCRDHRKLEPGGFEHRSDMEVSDDLSVQRIAPTNPPKLLPRDRITWQFPNEQQLRRTGKLGEMIAFKYFSETLGSRCVSWVNEEIETGLPYDLLVGEKENLEYVEVKATSSANKDWFDITSREWSLAAEKGDSYSIAHVAILATDKARVTLLKNPYKLCQQNALTLALLMSRRLRD</sequence>
<organism evidence="3 4">
    <name type="scientific">Vanilla planifolia</name>
    <name type="common">Vanilla</name>
    <dbReference type="NCBI Taxonomy" id="51239"/>
    <lineage>
        <taxon>Eukaryota</taxon>
        <taxon>Viridiplantae</taxon>
        <taxon>Streptophyta</taxon>
        <taxon>Embryophyta</taxon>
        <taxon>Tracheophyta</taxon>
        <taxon>Spermatophyta</taxon>
        <taxon>Magnoliopsida</taxon>
        <taxon>Liliopsida</taxon>
        <taxon>Asparagales</taxon>
        <taxon>Orchidaceae</taxon>
        <taxon>Vanilloideae</taxon>
        <taxon>Vanilleae</taxon>
        <taxon>Vanilla</taxon>
    </lineage>
</organism>
<dbReference type="InterPro" id="IPR058210">
    <property type="entry name" value="SACS/Nov_dom"/>
</dbReference>
<dbReference type="GO" id="GO:0048364">
    <property type="term" value="P:root development"/>
    <property type="evidence" value="ECO:0007669"/>
    <property type="project" value="TreeGrafter"/>
</dbReference>
<dbReference type="GO" id="GO:0010305">
    <property type="term" value="P:leaf vascular tissue pattern formation"/>
    <property type="evidence" value="ECO:0007669"/>
    <property type="project" value="TreeGrafter"/>
</dbReference>
<dbReference type="Gene3D" id="3.30.565.10">
    <property type="entry name" value="Histidine kinase-like ATPase, C-terminal domain"/>
    <property type="match status" value="1"/>
</dbReference>
<evidence type="ECO:0000259" key="1">
    <source>
        <dbReference type="Pfam" id="PF13020"/>
    </source>
</evidence>
<dbReference type="GO" id="GO:0009793">
    <property type="term" value="P:embryo development ending in seed dormancy"/>
    <property type="evidence" value="ECO:0007669"/>
    <property type="project" value="TreeGrafter"/>
</dbReference>
<evidence type="ECO:0000259" key="2">
    <source>
        <dbReference type="Pfam" id="PF25794"/>
    </source>
</evidence>
<reference evidence="3 4" key="1">
    <citation type="journal article" date="2020" name="Nat. Food">
        <title>A phased Vanilla planifolia genome enables genetic improvement of flavour and production.</title>
        <authorList>
            <person name="Hasing T."/>
            <person name="Tang H."/>
            <person name="Brym M."/>
            <person name="Khazi F."/>
            <person name="Huang T."/>
            <person name="Chambers A.H."/>
        </authorList>
    </citation>
    <scope>NUCLEOTIDE SEQUENCE [LARGE SCALE GENOMIC DNA]</scope>
    <source>
        <tissue evidence="3">Leaf</tissue>
    </source>
</reference>
<accession>A0A835P9A8</accession>
<feature type="domain" description="Sacsin/Nov" evidence="2">
    <location>
        <begin position="307"/>
        <end position="374"/>
    </location>
</feature>
<dbReference type="Pfam" id="PF13020">
    <property type="entry name" value="NOV_C"/>
    <property type="match status" value="1"/>
</dbReference>
<name>A0A835P9A8_VANPL</name>
<dbReference type="NCBIfam" id="NF047352">
    <property type="entry name" value="P_loop_sacsin"/>
    <property type="match status" value="1"/>
</dbReference>
<dbReference type="PANTHER" id="PTHR32387">
    <property type="entry name" value="WU:FJ29H11"/>
    <property type="match status" value="1"/>
</dbReference>
<dbReference type="SUPFAM" id="SSF55874">
    <property type="entry name" value="ATPase domain of HSP90 chaperone/DNA topoisomerase II/histidine kinase"/>
    <property type="match status" value="1"/>
</dbReference>
<evidence type="ECO:0000313" key="3">
    <source>
        <dbReference type="EMBL" id="KAG0447886.1"/>
    </source>
</evidence>
<proteinExistence type="predicted"/>
<dbReference type="EMBL" id="JADCNL010000412">
    <property type="protein sequence ID" value="KAG0447886.1"/>
    <property type="molecule type" value="Genomic_DNA"/>
</dbReference>
<gene>
    <name evidence="3" type="ORF">HPP92_028111</name>
</gene>
<dbReference type="Pfam" id="PF25794">
    <property type="entry name" value="SACS"/>
    <property type="match status" value="1"/>
</dbReference>
<protein>
    <recommendedName>
        <fullName evidence="5">Protein NO VEIN C-terminal domain-containing protein</fullName>
    </recommendedName>
</protein>
<dbReference type="InterPro" id="IPR024975">
    <property type="entry name" value="NOV_C"/>
</dbReference>